<gene>
    <name evidence="1" type="ORF">PR002_g3322</name>
</gene>
<dbReference type="EMBL" id="QXFU01000121">
    <property type="protein sequence ID" value="KAE9043473.1"/>
    <property type="molecule type" value="Genomic_DNA"/>
</dbReference>
<comment type="caution">
    <text evidence="1">The sequence shown here is derived from an EMBL/GenBank/DDBJ whole genome shotgun (WGS) entry which is preliminary data.</text>
</comment>
<proteinExistence type="predicted"/>
<evidence type="ECO:0000313" key="2">
    <source>
        <dbReference type="Proteomes" id="UP000435112"/>
    </source>
</evidence>
<organism evidence="1 2">
    <name type="scientific">Phytophthora rubi</name>
    <dbReference type="NCBI Taxonomy" id="129364"/>
    <lineage>
        <taxon>Eukaryota</taxon>
        <taxon>Sar</taxon>
        <taxon>Stramenopiles</taxon>
        <taxon>Oomycota</taxon>
        <taxon>Peronosporomycetes</taxon>
        <taxon>Peronosporales</taxon>
        <taxon>Peronosporaceae</taxon>
        <taxon>Phytophthora</taxon>
    </lineage>
</organism>
<dbReference type="AlphaFoldDB" id="A0A6A3NDD0"/>
<name>A0A6A3NDD0_9STRA</name>
<accession>A0A6A3NDD0</accession>
<evidence type="ECO:0000313" key="1">
    <source>
        <dbReference type="EMBL" id="KAE9043473.1"/>
    </source>
</evidence>
<protein>
    <submittedName>
        <fullName evidence="1">Uncharacterized protein</fullName>
    </submittedName>
</protein>
<dbReference type="OrthoDB" id="10347439at2759"/>
<dbReference type="Proteomes" id="UP000435112">
    <property type="component" value="Unassembled WGS sequence"/>
</dbReference>
<sequence>MMYPGETFADLTAGLRDLTGQNHVSEHTLLSPFYRNLNKTTRILVKSEPASVTIEQAVDRAITIHGPIDNVTQGMINIEQALAKAPSAFSVPTDGTMGSAAIVTVVDIGSRPTADSRCADRNGEQNFTSSTNPQGVYNKYAGTWDVQEDRF</sequence>
<reference evidence="1 2" key="1">
    <citation type="submission" date="2018-09" db="EMBL/GenBank/DDBJ databases">
        <title>Genomic investigation of the strawberry pathogen Phytophthora fragariae indicates pathogenicity is determined by transcriptional variation in three key races.</title>
        <authorList>
            <person name="Adams T.M."/>
            <person name="Armitage A.D."/>
            <person name="Sobczyk M.K."/>
            <person name="Bates H.J."/>
            <person name="Dunwell J.M."/>
            <person name="Nellist C.F."/>
            <person name="Harrison R.J."/>
        </authorList>
    </citation>
    <scope>NUCLEOTIDE SEQUENCE [LARGE SCALE GENOMIC DNA]</scope>
    <source>
        <strain evidence="1 2">SCRP324</strain>
    </source>
</reference>